<organism evidence="1 2">
    <name type="scientific">Actinomadura craniellae</name>
    <dbReference type="NCBI Taxonomy" id="2231787"/>
    <lineage>
        <taxon>Bacteria</taxon>
        <taxon>Bacillati</taxon>
        <taxon>Actinomycetota</taxon>
        <taxon>Actinomycetes</taxon>
        <taxon>Streptosporangiales</taxon>
        <taxon>Thermomonosporaceae</taxon>
        <taxon>Actinomadura</taxon>
    </lineage>
</organism>
<keyword evidence="2" id="KW-1185">Reference proteome</keyword>
<comment type="caution">
    <text evidence="1">The sequence shown here is derived from an EMBL/GenBank/DDBJ whole genome shotgun (WGS) entry which is preliminary data.</text>
</comment>
<proteinExistence type="predicted"/>
<dbReference type="EMBL" id="QLYX01000021">
    <property type="protein sequence ID" value="RAY11074.1"/>
    <property type="molecule type" value="Genomic_DNA"/>
</dbReference>
<evidence type="ECO:0000313" key="2">
    <source>
        <dbReference type="Proteomes" id="UP000251891"/>
    </source>
</evidence>
<gene>
    <name evidence="1" type="ORF">DPM19_31665</name>
</gene>
<accession>A0A365GW94</accession>
<dbReference type="Proteomes" id="UP000251891">
    <property type="component" value="Unassembled WGS sequence"/>
</dbReference>
<reference evidence="1 2" key="1">
    <citation type="submission" date="2018-06" db="EMBL/GenBank/DDBJ databases">
        <title>Actinomadura craniellae sp. nov. isolated from marine sponge Craniella sp.</title>
        <authorList>
            <person name="Li L."/>
            <person name="Xu Q.H."/>
            <person name="Lin H.W."/>
            <person name="Lu Y.H."/>
        </authorList>
    </citation>
    <scope>NUCLEOTIDE SEQUENCE [LARGE SCALE GENOMIC DNA]</scope>
    <source>
        <strain evidence="1 2">LHW63021</strain>
    </source>
</reference>
<evidence type="ECO:0000313" key="1">
    <source>
        <dbReference type="EMBL" id="RAY11074.1"/>
    </source>
</evidence>
<protein>
    <submittedName>
        <fullName evidence="1">Uncharacterized protein</fullName>
    </submittedName>
</protein>
<name>A0A365GW94_9ACTN</name>
<sequence>MRPFAASSYFGDEAFDVVGPAEEADAVGLDEVGSDLGYGCGRWGRGWGWQDVPAGQLGLRGGFGQWRP</sequence>
<dbReference type="AlphaFoldDB" id="A0A365GW94"/>